<sequence length="141" mass="16051">MEDKVKWRPLLCFLFLQLCSAALTGFWAGQWPWQCSAGLRFRRGSRLVSLHLQVSHWEVQPNTPFRDIDGAAKFTGVAPARWLLKARVSEQGLAARSLAMNIHAKNMLLQISKQQSFSCTTLCFALPDAIHLLFDCVFKMR</sequence>
<name>A0A8D0FRB4_STROC</name>
<dbReference type="Proteomes" id="UP000694551">
    <property type="component" value="Unplaced"/>
</dbReference>
<dbReference type="Ensembl" id="ENSSOCT00000018932.1">
    <property type="protein sequence ID" value="ENSSOCP00000018461.1"/>
    <property type="gene ID" value="ENSSOCG00000013853.1"/>
</dbReference>
<evidence type="ECO:0008006" key="4">
    <source>
        <dbReference type="Google" id="ProtNLM"/>
    </source>
</evidence>
<feature type="signal peptide" evidence="1">
    <location>
        <begin position="1"/>
        <end position="21"/>
    </location>
</feature>
<organism evidence="2 3">
    <name type="scientific">Strix occidentalis caurina</name>
    <name type="common">northern spotted owl</name>
    <dbReference type="NCBI Taxonomy" id="311401"/>
    <lineage>
        <taxon>Eukaryota</taxon>
        <taxon>Metazoa</taxon>
        <taxon>Chordata</taxon>
        <taxon>Craniata</taxon>
        <taxon>Vertebrata</taxon>
        <taxon>Euteleostomi</taxon>
        <taxon>Archelosauria</taxon>
        <taxon>Archosauria</taxon>
        <taxon>Dinosauria</taxon>
        <taxon>Saurischia</taxon>
        <taxon>Theropoda</taxon>
        <taxon>Coelurosauria</taxon>
        <taxon>Aves</taxon>
        <taxon>Neognathae</taxon>
        <taxon>Neoaves</taxon>
        <taxon>Telluraves</taxon>
        <taxon>Strigiformes</taxon>
        <taxon>Strigidae</taxon>
        <taxon>Strix</taxon>
    </lineage>
</organism>
<feature type="chain" id="PRO_5034275864" description="Secreted protein" evidence="1">
    <location>
        <begin position="22"/>
        <end position="141"/>
    </location>
</feature>
<evidence type="ECO:0000256" key="1">
    <source>
        <dbReference type="SAM" id="SignalP"/>
    </source>
</evidence>
<protein>
    <recommendedName>
        <fullName evidence="4">Secreted protein</fullName>
    </recommendedName>
</protein>
<dbReference type="AlphaFoldDB" id="A0A8D0FRB4"/>
<evidence type="ECO:0000313" key="3">
    <source>
        <dbReference type="Proteomes" id="UP000694551"/>
    </source>
</evidence>
<keyword evidence="1" id="KW-0732">Signal</keyword>
<keyword evidence="3" id="KW-1185">Reference proteome</keyword>
<proteinExistence type="predicted"/>
<reference evidence="2" key="1">
    <citation type="submission" date="2025-08" db="UniProtKB">
        <authorList>
            <consortium name="Ensembl"/>
        </authorList>
    </citation>
    <scope>IDENTIFICATION</scope>
</reference>
<accession>A0A8D0FRB4</accession>
<evidence type="ECO:0000313" key="2">
    <source>
        <dbReference type="Ensembl" id="ENSSOCP00000018461.1"/>
    </source>
</evidence>
<reference evidence="2" key="2">
    <citation type="submission" date="2025-09" db="UniProtKB">
        <authorList>
            <consortium name="Ensembl"/>
        </authorList>
    </citation>
    <scope>IDENTIFICATION</scope>
</reference>